<comment type="caution">
    <text evidence="10">The sequence shown here is derived from an EMBL/GenBank/DDBJ whole genome shotgun (WGS) entry which is preliminary data.</text>
</comment>
<dbReference type="InterPro" id="IPR019926">
    <property type="entry name" value="Ribosomal_uL3_CS"/>
</dbReference>
<evidence type="ECO:0000256" key="1">
    <source>
        <dbReference type="ARBA" id="ARBA00002570"/>
    </source>
</evidence>
<dbReference type="Gene3D" id="2.40.30.10">
    <property type="entry name" value="Translation factors"/>
    <property type="match status" value="1"/>
</dbReference>
<dbReference type="GO" id="GO:0005762">
    <property type="term" value="C:mitochondrial large ribosomal subunit"/>
    <property type="evidence" value="ECO:0007669"/>
    <property type="project" value="TreeGrafter"/>
</dbReference>
<sequence>MLGAARTQTLALRGAAKRTVGAATAACALEGHASPTSLLASGDRVSGHEQRRSNFTVIRGKVRPGFQDYPRRTGVLAMKIGMLPDWDDHGRRLGLTVLQIQGCYVVEQKFDEATGYHGLVLGAGDTKAKHINKPQQGVYEKAGLPLRRHMGEFDVDEECLLPVGTELTARHFVPGQYVDVQAKSIGKGTQGVMRRWGFKGQPASHGTSLSHRSPGSIGVTGMSRVWKGKKMAGKTGNKKRTVSSLAVFKIDTERNLLYLYGNVPGNKGGIVRVRDAFFKPNLLWNGEQTEYPMPTWTPPTDEAALEELAAADTVLKAPPLNFNPLERTFAIRA</sequence>
<evidence type="ECO:0000256" key="8">
    <source>
        <dbReference type="ARBA" id="ARBA00035209"/>
    </source>
</evidence>
<evidence type="ECO:0000256" key="3">
    <source>
        <dbReference type="ARBA" id="ARBA00006540"/>
    </source>
</evidence>
<comment type="subcellular location">
    <subcellularLocation>
        <location evidence="2">Mitochondrion</location>
    </subcellularLocation>
</comment>
<keyword evidence="11" id="KW-1185">Reference proteome</keyword>
<evidence type="ECO:0000256" key="7">
    <source>
        <dbReference type="ARBA" id="ARBA00023274"/>
    </source>
</evidence>
<protein>
    <recommendedName>
        <fullName evidence="8">Large ribosomal subunit protein uL3m</fullName>
    </recommendedName>
</protein>
<comment type="function">
    <text evidence="1">One of the primary rRNA binding proteins, it binds directly near the 3'-end of the 23S rRNA, where it nucleates assembly of the 50S subunit.</text>
</comment>
<dbReference type="NCBIfam" id="TIGR03625">
    <property type="entry name" value="L3_bact"/>
    <property type="match status" value="1"/>
</dbReference>
<evidence type="ECO:0000313" key="11">
    <source>
        <dbReference type="Proteomes" id="UP000241890"/>
    </source>
</evidence>
<keyword evidence="6" id="KW-0496">Mitochondrion</keyword>
<dbReference type="InterPro" id="IPR000597">
    <property type="entry name" value="Ribosomal_uL3"/>
</dbReference>
<dbReference type="InterPro" id="IPR009000">
    <property type="entry name" value="Transl_B-barrel_sf"/>
</dbReference>
<dbReference type="InterPro" id="IPR019927">
    <property type="entry name" value="Ribosomal_uL3_bac/org-type"/>
</dbReference>
<dbReference type="GO" id="GO:0003735">
    <property type="term" value="F:structural constituent of ribosome"/>
    <property type="evidence" value="ECO:0007669"/>
    <property type="project" value="InterPro"/>
</dbReference>
<organism evidence="10 11">
    <name type="scientific">Hondaea fermentalgiana</name>
    <dbReference type="NCBI Taxonomy" id="2315210"/>
    <lineage>
        <taxon>Eukaryota</taxon>
        <taxon>Sar</taxon>
        <taxon>Stramenopiles</taxon>
        <taxon>Bigyra</taxon>
        <taxon>Labyrinthulomycetes</taxon>
        <taxon>Thraustochytrida</taxon>
        <taxon>Thraustochytriidae</taxon>
        <taxon>Hondaea</taxon>
    </lineage>
</organism>
<dbReference type="PANTHER" id="PTHR11229">
    <property type="entry name" value="50S RIBOSOMAL PROTEIN L3"/>
    <property type="match status" value="1"/>
</dbReference>
<evidence type="ECO:0000256" key="6">
    <source>
        <dbReference type="ARBA" id="ARBA00023128"/>
    </source>
</evidence>
<evidence type="ECO:0000256" key="4">
    <source>
        <dbReference type="ARBA" id="ARBA00022946"/>
    </source>
</evidence>
<dbReference type="Pfam" id="PF00297">
    <property type="entry name" value="Ribosomal_L3"/>
    <property type="match status" value="1"/>
</dbReference>
<evidence type="ECO:0000313" key="10">
    <source>
        <dbReference type="EMBL" id="GBG32177.1"/>
    </source>
</evidence>
<gene>
    <name evidence="10" type="ORF">FCC1311_084022</name>
</gene>
<evidence type="ECO:0000256" key="9">
    <source>
        <dbReference type="RuleBase" id="RU003905"/>
    </source>
</evidence>
<comment type="similarity">
    <text evidence="3 9">Belongs to the universal ribosomal protein uL3 family.</text>
</comment>
<evidence type="ECO:0000256" key="5">
    <source>
        <dbReference type="ARBA" id="ARBA00022980"/>
    </source>
</evidence>
<dbReference type="PROSITE" id="PS00474">
    <property type="entry name" value="RIBOSOMAL_L3"/>
    <property type="match status" value="1"/>
</dbReference>
<dbReference type="GO" id="GO:0006412">
    <property type="term" value="P:translation"/>
    <property type="evidence" value="ECO:0007669"/>
    <property type="project" value="InterPro"/>
</dbReference>
<dbReference type="Gene3D" id="3.30.160.810">
    <property type="match status" value="1"/>
</dbReference>
<dbReference type="OrthoDB" id="274683at2759"/>
<dbReference type="EMBL" id="BEYU01000116">
    <property type="protein sequence ID" value="GBG32177.1"/>
    <property type="molecule type" value="Genomic_DNA"/>
</dbReference>
<dbReference type="FunCoup" id="A0A2R5GMR4">
    <property type="interactions" value="370"/>
</dbReference>
<dbReference type="FunFam" id="2.40.30.10:FF:000004">
    <property type="entry name" value="50S ribosomal protein L3"/>
    <property type="match status" value="1"/>
</dbReference>
<evidence type="ECO:0000256" key="2">
    <source>
        <dbReference type="ARBA" id="ARBA00004173"/>
    </source>
</evidence>
<dbReference type="PANTHER" id="PTHR11229:SF8">
    <property type="entry name" value="LARGE RIBOSOMAL SUBUNIT PROTEIN UL3M"/>
    <property type="match status" value="1"/>
</dbReference>
<reference evidence="10 11" key="1">
    <citation type="submission" date="2017-12" db="EMBL/GenBank/DDBJ databases">
        <title>Sequencing, de novo assembly and annotation of complete genome of a new Thraustochytrid species, strain FCC1311.</title>
        <authorList>
            <person name="Sedici K."/>
            <person name="Godart F."/>
            <person name="Aiese Cigliano R."/>
            <person name="Sanseverino W."/>
            <person name="Barakat M."/>
            <person name="Ortet P."/>
            <person name="Marechal E."/>
            <person name="Cagnac O."/>
            <person name="Amato A."/>
        </authorList>
    </citation>
    <scope>NUCLEOTIDE SEQUENCE [LARGE SCALE GENOMIC DNA]</scope>
</reference>
<keyword evidence="5 9" id="KW-0689">Ribosomal protein</keyword>
<proteinExistence type="inferred from homology"/>
<keyword evidence="7 9" id="KW-0687">Ribonucleoprotein</keyword>
<dbReference type="InParanoid" id="A0A2R5GMR4"/>
<dbReference type="AlphaFoldDB" id="A0A2R5GMR4"/>
<name>A0A2R5GMR4_9STRA</name>
<dbReference type="SUPFAM" id="SSF50447">
    <property type="entry name" value="Translation proteins"/>
    <property type="match status" value="1"/>
</dbReference>
<accession>A0A2R5GMR4</accession>
<dbReference type="Proteomes" id="UP000241890">
    <property type="component" value="Unassembled WGS sequence"/>
</dbReference>
<keyword evidence="4" id="KW-0809">Transit peptide</keyword>